<protein>
    <submittedName>
        <fullName evidence="8">Uncharacterized protein</fullName>
    </submittedName>
</protein>
<dbReference type="PANTHER" id="PTHR11434">
    <property type="entry name" value="NADH-UBIQUINONE OXIDOREDUCTASE SUBUNIT ND4L"/>
    <property type="match status" value="1"/>
</dbReference>
<organism evidence="8">
    <name type="scientific">marine sediment metagenome</name>
    <dbReference type="NCBI Taxonomy" id="412755"/>
    <lineage>
        <taxon>unclassified sequences</taxon>
        <taxon>metagenomes</taxon>
        <taxon>ecological metagenomes</taxon>
    </lineage>
</organism>
<feature type="transmembrane region" description="Helical" evidence="7">
    <location>
        <begin position="6"/>
        <end position="23"/>
    </location>
</feature>
<dbReference type="Gene3D" id="1.10.287.3510">
    <property type="match status" value="1"/>
</dbReference>
<evidence type="ECO:0000313" key="8">
    <source>
        <dbReference type="EMBL" id="KKL54124.1"/>
    </source>
</evidence>
<dbReference type="NCBIfam" id="NF004321">
    <property type="entry name" value="PRK05715.1-3"/>
    <property type="match status" value="1"/>
</dbReference>
<reference evidence="8" key="1">
    <citation type="journal article" date="2015" name="Nature">
        <title>Complex archaea that bridge the gap between prokaryotes and eukaryotes.</title>
        <authorList>
            <person name="Spang A."/>
            <person name="Saw J.H."/>
            <person name="Jorgensen S.L."/>
            <person name="Zaremba-Niedzwiedzka K."/>
            <person name="Martijn J."/>
            <person name="Lind A.E."/>
            <person name="van Eijk R."/>
            <person name="Schleper C."/>
            <person name="Guy L."/>
            <person name="Ettema T.J."/>
        </authorList>
    </citation>
    <scope>NUCLEOTIDE SEQUENCE</scope>
</reference>
<dbReference type="GO" id="GO:0030964">
    <property type="term" value="C:NADH dehydrogenase complex"/>
    <property type="evidence" value="ECO:0007669"/>
    <property type="project" value="TreeGrafter"/>
</dbReference>
<dbReference type="EMBL" id="LAZR01031311">
    <property type="protein sequence ID" value="KKL54124.1"/>
    <property type="molecule type" value="Genomic_DNA"/>
</dbReference>
<sequence>MVPLYWYMLLSAAVFSIGVYGFLVRRNVIIMFISIELMLNAVNINLVAISHYMEDLTGHILTFFVITVAAAEAAIGLAIIIALFRNKETVHVDDMTEMQG</sequence>
<evidence type="ECO:0000256" key="3">
    <source>
        <dbReference type="ARBA" id="ARBA00022448"/>
    </source>
</evidence>
<evidence type="ECO:0000256" key="4">
    <source>
        <dbReference type="ARBA" id="ARBA00022692"/>
    </source>
</evidence>
<dbReference type="InterPro" id="IPR001133">
    <property type="entry name" value="NADH_UbQ_OxRdtase_chain4L/K"/>
</dbReference>
<feature type="transmembrane region" description="Helical" evidence="7">
    <location>
        <begin position="30"/>
        <end position="53"/>
    </location>
</feature>
<dbReference type="NCBIfam" id="NF004323">
    <property type="entry name" value="PRK05715.1-5"/>
    <property type="match status" value="1"/>
</dbReference>
<keyword evidence="4 7" id="KW-0812">Transmembrane</keyword>
<gene>
    <name evidence="8" type="ORF">LCGC14_2268550</name>
</gene>
<dbReference type="PANTHER" id="PTHR11434:SF16">
    <property type="entry name" value="NADH-UBIQUINONE OXIDOREDUCTASE CHAIN 4L"/>
    <property type="match status" value="1"/>
</dbReference>
<evidence type="ECO:0000256" key="6">
    <source>
        <dbReference type="ARBA" id="ARBA00023136"/>
    </source>
</evidence>
<keyword evidence="6 7" id="KW-0472">Membrane</keyword>
<accession>A0A0F9CXV7</accession>
<feature type="transmembrane region" description="Helical" evidence="7">
    <location>
        <begin position="59"/>
        <end position="84"/>
    </location>
</feature>
<dbReference type="InterPro" id="IPR039428">
    <property type="entry name" value="NUOK/Mnh_C1-like"/>
</dbReference>
<comment type="caution">
    <text evidence="8">The sequence shown here is derived from an EMBL/GenBank/DDBJ whole genome shotgun (WGS) entry which is preliminary data.</text>
</comment>
<evidence type="ECO:0000256" key="1">
    <source>
        <dbReference type="ARBA" id="ARBA00004141"/>
    </source>
</evidence>
<dbReference type="NCBIfam" id="NF004320">
    <property type="entry name" value="PRK05715.1-2"/>
    <property type="match status" value="1"/>
</dbReference>
<keyword evidence="3" id="KW-0813">Transport</keyword>
<evidence type="ECO:0000256" key="7">
    <source>
        <dbReference type="SAM" id="Phobius"/>
    </source>
</evidence>
<comment type="subcellular location">
    <subcellularLocation>
        <location evidence="1">Membrane</location>
        <topology evidence="1">Multi-pass membrane protein</topology>
    </subcellularLocation>
</comment>
<evidence type="ECO:0000256" key="5">
    <source>
        <dbReference type="ARBA" id="ARBA00022989"/>
    </source>
</evidence>
<dbReference type="HAMAP" id="MF_01456">
    <property type="entry name" value="NDH1_NuoK"/>
    <property type="match status" value="1"/>
</dbReference>
<dbReference type="FunFam" id="1.10.287.3510:FF:000001">
    <property type="entry name" value="NADH-quinone oxidoreductase subunit K"/>
    <property type="match status" value="1"/>
</dbReference>
<name>A0A0F9CXV7_9ZZZZ</name>
<evidence type="ECO:0000256" key="2">
    <source>
        <dbReference type="ARBA" id="ARBA00010519"/>
    </source>
</evidence>
<comment type="similarity">
    <text evidence="2">Belongs to the complex I subunit 4L family.</text>
</comment>
<dbReference type="AlphaFoldDB" id="A0A0F9CXV7"/>
<proteinExistence type="inferred from homology"/>
<keyword evidence="5 7" id="KW-1133">Transmembrane helix</keyword>
<dbReference type="GO" id="GO:0042773">
    <property type="term" value="P:ATP synthesis coupled electron transport"/>
    <property type="evidence" value="ECO:0007669"/>
    <property type="project" value="InterPro"/>
</dbReference>
<dbReference type="Pfam" id="PF00420">
    <property type="entry name" value="Oxidored_q2"/>
    <property type="match status" value="1"/>
</dbReference>
<dbReference type="GO" id="GO:0016651">
    <property type="term" value="F:oxidoreductase activity, acting on NAD(P)H"/>
    <property type="evidence" value="ECO:0007669"/>
    <property type="project" value="InterPro"/>
</dbReference>